<evidence type="ECO:0000313" key="3">
    <source>
        <dbReference type="Proteomes" id="UP000199470"/>
    </source>
</evidence>
<sequence>MKTLLATLGAAALMAGAGPAAAQTRFASVELSAGMHLIKAEVAASEAQREQGLMFRNKMAPNAGMLFVFDAPATQCMWMKNTLLPLSVAFIDAAGKIVNIEDMQAQTLDNHCSSKAVAVRYALEMNLGWFKQKHIKPGMLIGNLPPAR</sequence>
<feature type="chain" id="PRO_5011601279" description="DUF192 domain-containing protein" evidence="1">
    <location>
        <begin position="23"/>
        <end position="148"/>
    </location>
</feature>
<keyword evidence="1" id="KW-0732">Signal</keyword>
<dbReference type="AlphaFoldDB" id="A0A1I4L2G1"/>
<dbReference type="Gene3D" id="2.60.120.1140">
    <property type="entry name" value="Protein of unknown function DUF192"/>
    <property type="match status" value="1"/>
</dbReference>
<dbReference type="Pfam" id="PF02643">
    <property type="entry name" value="DUF192"/>
    <property type="match status" value="1"/>
</dbReference>
<dbReference type="EMBL" id="FOTW01000008">
    <property type="protein sequence ID" value="SFL85175.1"/>
    <property type="molecule type" value="Genomic_DNA"/>
</dbReference>
<dbReference type="InterPro" id="IPR003795">
    <property type="entry name" value="DUF192"/>
</dbReference>
<evidence type="ECO:0008006" key="4">
    <source>
        <dbReference type="Google" id="ProtNLM"/>
    </source>
</evidence>
<gene>
    <name evidence="2" type="ORF">SAMN02982985_01787</name>
</gene>
<evidence type="ECO:0000313" key="2">
    <source>
        <dbReference type="EMBL" id="SFL85175.1"/>
    </source>
</evidence>
<dbReference type="PANTHER" id="PTHR37953:SF1">
    <property type="entry name" value="UPF0127 PROTEIN MJ1496"/>
    <property type="match status" value="1"/>
</dbReference>
<feature type="signal peptide" evidence="1">
    <location>
        <begin position="1"/>
        <end position="22"/>
    </location>
</feature>
<keyword evidence="3" id="KW-1185">Reference proteome</keyword>
<dbReference type="RefSeq" id="WP_093386491.1">
    <property type="nucleotide sequence ID" value="NZ_FOTW01000008.1"/>
</dbReference>
<accession>A0A1I4L2G1</accession>
<dbReference type="STRING" id="758825.SAMN02982985_01787"/>
<name>A0A1I4L2G1_9BURK</name>
<dbReference type="Proteomes" id="UP000199470">
    <property type="component" value="Unassembled WGS sequence"/>
</dbReference>
<proteinExistence type="predicted"/>
<dbReference type="OrthoDB" id="5526466at2"/>
<evidence type="ECO:0000256" key="1">
    <source>
        <dbReference type="SAM" id="SignalP"/>
    </source>
</evidence>
<organism evidence="2 3">
    <name type="scientific">Rugamonas rubra</name>
    <dbReference type="NCBI Taxonomy" id="758825"/>
    <lineage>
        <taxon>Bacteria</taxon>
        <taxon>Pseudomonadati</taxon>
        <taxon>Pseudomonadota</taxon>
        <taxon>Betaproteobacteria</taxon>
        <taxon>Burkholderiales</taxon>
        <taxon>Oxalobacteraceae</taxon>
        <taxon>Telluria group</taxon>
        <taxon>Rugamonas</taxon>
    </lineage>
</organism>
<dbReference type="InterPro" id="IPR038695">
    <property type="entry name" value="Saro_0823-like_sf"/>
</dbReference>
<protein>
    <recommendedName>
        <fullName evidence="4">DUF192 domain-containing protein</fullName>
    </recommendedName>
</protein>
<reference evidence="2 3" key="1">
    <citation type="submission" date="2016-10" db="EMBL/GenBank/DDBJ databases">
        <authorList>
            <person name="de Groot N.N."/>
        </authorList>
    </citation>
    <scope>NUCLEOTIDE SEQUENCE [LARGE SCALE GENOMIC DNA]</scope>
    <source>
        <strain evidence="2 3">ATCC 43154</strain>
    </source>
</reference>
<dbReference type="PANTHER" id="PTHR37953">
    <property type="entry name" value="UPF0127 PROTEIN MJ1496"/>
    <property type="match status" value="1"/>
</dbReference>